<dbReference type="OrthoDB" id="7220054at2"/>
<dbReference type="Proteomes" id="UP000475582">
    <property type="component" value="Unassembled WGS sequence"/>
</dbReference>
<feature type="domain" description="Bacterial shufflon protein N-terminal" evidence="1">
    <location>
        <begin position="41"/>
        <end position="254"/>
    </location>
</feature>
<dbReference type="EMBL" id="WNKY01000067">
    <property type="protein sequence ID" value="MTV41731.1"/>
    <property type="molecule type" value="Genomic_DNA"/>
</dbReference>
<evidence type="ECO:0000313" key="2">
    <source>
        <dbReference type="EMBL" id="MTV41731.1"/>
    </source>
</evidence>
<keyword evidence="3" id="KW-1185">Reference proteome</keyword>
<comment type="caution">
    <text evidence="2">The sequence shown here is derived from an EMBL/GenBank/DDBJ whole genome shotgun (WGS) entry which is preliminary data.</text>
</comment>
<dbReference type="Pfam" id="PF04917">
    <property type="entry name" value="Shufflon_N"/>
    <property type="match status" value="1"/>
</dbReference>
<reference evidence="2 3" key="1">
    <citation type="submission" date="2019-11" db="EMBL/GenBank/DDBJ databases">
        <title>Type strains purchased from KCTC, JCM and DSMZ.</title>
        <authorList>
            <person name="Lu H."/>
        </authorList>
    </citation>
    <scope>NUCLEOTIDE SEQUENCE [LARGE SCALE GENOMIC DNA]</scope>
    <source>
        <strain evidence="2 3">KCTC 22382</strain>
    </source>
</reference>
<protein>
    <submittedName>
        <fullName evidence="2">Shufflon system plasmid conjugative transfer pilus tip adhesin PilV</fullName>
    </submittedName>
</protein>
<evidence type="ECO:0000313" key="3">
    <source>
        <dbReference type="Proteomes" id="UP000475582"/>
    </source>
</evidence>
<dbReference type="AlphaFoldDB" id="A0A6L6PSW1"/>
<evidence type="ECO:0000259" key="1">
    <source>
        <dbReference type="Pfam" id="PF04917"/>
    </source>
</evidence>
<dbReference type="RefSeq" id="WP_155468100.1">
    <property type="nucleotide sequence ID" value="NZ_WNKY01000067.1"/>
</dbReference>
<dbReference type="InterPro" id="IPR007001">
    <property type="entry name" value="Shufflon_N"/>
</dbReference>
<name>A0A6L6PSW1_9BURK</name>
<sequence length="498" mass="51403">MHPTINHAAQRGMTVIESLGALAIAALLLLGLTRMVDAALDDAEGQQAALQQQQVSEAAKRYLTANYAALTAGTAGGAVATVTVAQLQAGQFLPAGFAATNTYRQGWCVLVRQPAPGRLDALVASHGGRAIPDRDLAAVALLAGQGGGYISAAAPDTARGASWQLATTDYRNVACGGVTVLTGAAGDGGHLVTGLFYDGPGQLSADFLYRAAVPGRPELNQMSVPLHMLAQAVENDAGDPRCTAAANTGKIAVDAGGRVLSCQAGVWRRQGSGYWKDPVAAYADLPATDNNVGDVRLVSGLQRAFAWDGAAWQALAADQDGNLLVPGTLTAGMVKLTQTVTVNTACADNGALARDADGQALSCQSGLWRSARGVRLTNRVYAGGWNLDASMGARSLLIDLAALPGTRPLYLTGYSTCHATGPDRAQVSVDMQDANGVSLAYAGGCLSQLDNSNGTGVQNLGDIGVQKIPENISKLYLLMEPGAAPDDYITFSLFIYSE</sequence>
<proteinExistence type="predicted"/>
<gene>
    <name evidence="2" type="primary">pilV</name>
    <name evidence="2" type="ORF">GM676_29690</name>
</gene>
<organism evidence="2 3">
    <name type="scientific">Duganella radicis</name>
    <dbReference type="NCBI Taxonomy" id="551988"/>
    <lineage>
        <taxon>Bacteria</taxon>
        <taxon>Pseudomonadati</taxon>
        <taxon>Pseudomonadota</taxon>
        <taxon>Betaproteobacteria</taxon>
        <taxon>Burkholderiales</taxon>
        <taxon>Oxalobacteraceae</taxon>
        <taxon>Telluria group</taxon>
        <taxon>Duganella</taxon>
    </lineage>
</organism>
<accession>A0A6L6PSW1</accession>